<reference evidence="3" key="3">
    <citation type="submission" date="2018-08" db="UniProtKB">
        <authorList>
            <consortium name="EnsemblPlants"/>
        </authorList>
    </citation>
    <scope>IDENTIFICATION</scope>
    <source>
        <strain evidence="3">cv. Bd21</strain>
    </source>
</reference>
<dbReference type="OMA" id="KDIMNNM"/>
<reference evidence="2 3" key="1">
    <citation type="journal article" date="2010" name="Nature">
        <title>Genome sequencing and analysis of the model grass Brachypodium distachyon.</title>
        <authorList>
            <consortium name="International Brachypodium Initiative"/>
        </authorList>
    </citation>
    <scope>NUCLEOTIDE SEQUENCE [LARGE SCALE GENOMIC DNA]</scope>
    <source>
        <strain evidence="2 3">Bd21</strain>
    </source>
</reference>
<dbReference type="Proteomes" id="UP000008810">
    <property type="component" value="Chromosome 3"/>
</dbReference>
<evidence type="ECO:0000256" key="1">
    <source>
        <dbReference type="SAM" id="MobiDB-lite"/>
    </source>
</evidence>
<dbReference type="AlphaFoldDB" id="I1I0X5"/>
<dbReference type="eggNOG" id="ENOG502R65H">
    <property type="taxonomic scope" value="Eukaryota"/>
</dbReference>
<feature type="compositionally biased region" description="Polar residues" evidence="1">
    <location>
        <begin position="21"/>
        <end position="37"/>
    </location>
</feature>
<gene>
    <name evidence="2" type="ORF">BRADI_3g14976v3</name>
</gene>
<reference evidence="2" key="2">
    <citation type="submission" date="2017-06" db="EMBL/GenBank/DDBJ databases">
        <title>WGS assembly of Brachypodium distachyon.</title>
        <authorList>
            <consortium name="The International Brachypodium Initiative"/>
            <person name="Lucas S."/>
            <person name="Harmon-Smith M."/>
            <person name="Lail K."/>
            <person name="Tice H."/>
            <person name="Grimwood J."/>
            <person name="Bruce D."/>
            <person name="Barry K."/>
            <person name="Shu S."/>
            <person name="Lindquist E."/>
            <person name="Wang M."/>
            <person name="Pitluck S."/>
            <person name="Vogel J.P."/>
            <person name="Garvin D.F."/>
            <person name="Mockler T.C."/>
            <person name="Schmutz J."/>
            <person name="Rokhsar D."/>
            <person name="Bevan M.W."/>
        </authorList>
    </citation>
    <scope>NUCLEOTIDE SEQUENCE</scope>
    <source>
        <strain evidence="2">Bd21</strain>
    </source>
</reference>
<organism evidence="2">
    <name type="scientific">Brachypodium distachyon</name>
    <name type="common">Purple false brome</name>
    <name type="synonym">Trachynia distachya</name>
    <dbReference type="NCBI Taxonomy" id="15368"/>
    <lineage>
        <taxon>Eukaryota</taxon>
        <taxon>Viridiplantae</taxon>
        <taxon>Streptophyta</taxon>
        <taxon>Embryophyta</taxon>
        <taxon>Tracheophyta</taxon>
        <taxon>Spermatophyta</taxon>
        <taxon>Magnoliopsida</taxon>
        <taxon>Liliopsida</taxon>
        <taxon>Poales</taxon>
        <taxon>Poaceae</taxon>
        <taxon>BOP clade</taxon>
        <taxon>Pooideae</taxon>
        <taxon>Stipodae</taxon>
        <taxon>Brachypodieae</taxon>
        <taxon>Brachypodium</taxon>
    </lineage>
</organism>
<proteinExistence type="predicted"/>
<dbReference type="InParanoid" id="I1I0X5"/>
<keyword evidence="4" id="KW-1185">Reference proteome</keyword>
<dbReference type="HOGENOM" id="CLU_2642731_0_0_1"/>
<accession>I1I0X5</accession>
<evidence type="ECO:0000313" key="2">
    <source>
        <dbReference type="EMBL" id="PNT66623.1"/>
    </source>
</evidence>
<dbReference type="FunCoup" id="I1I0X5">
    <property type="interactions" value="201"/>
</dbReference>
<evidence type="ECO:0000313" key="4">
    <source>
        <dbReference type="Proteomes" id="UP000008810"/>
    </source>
</evidence>
<dbReference type="EnsemblPlants" id="PNT66623">
    <property type="protein sequence ID" value="PNT66623"/>
    <property type="gene ID" value="BRADI_3g14976v3"/>
</dbReference>
<dbReference type="EMBL" id="CM000882">
    <property type="protein sequence ID" value="PNT66623.1"/>
    <property type="molecule type" value="Genomic_DNA"/>
</dbReference>
<name>I1I0X5_BRADI</name>
<dbReference type="Gramene" id="PNT66623">
    <property type="protein sequence ID" value="PNT66623"/>
    <property type="gene ID" value="BRADI_3g14976v3"/>
</dbReference>
<dbReference type="OrthoDB" id="597873at2759"/>
<sequence>MAANGNSARMSYMMQGKNQQGVMNTQNHGGVGNTPNAGITGARFGGGSFFSGNRVNGPQVPQGRNNSHMGARGGPVSYSFTV</sequence>
<feature type="region of interest" description="Disordered" evidence="1">
    <location>
        <begin position="21"/>
        <end position="82"/>
    </location>
</feature>
<protein>
    <submittedName>
        <fullName evidence="2 3">Uncharacterized protein</fullName>
    </submittedName>
</protein>
<evidence type="ECO:0000313" key="3">
    <source>
        <dbReference type="EnsemblPlants" id="PNT66623"/>
    </source>
</evidence>